<proteinExistence type="predicted"/>
<evidence type="ECO:0000313" key="3">
    <source>
        <dbReference type="Proteomes" id="UP000008782"/>
    </source>
</evidence>
<accession>E3QLW8</accession>
<dbReference type="AlphaFoldDB" id="E3QLW8"/>
<protein>
    <submittedName>
        <fullName evidence="2">Uncharacterized protein</fullName>
    </submittedName>
</protein>
<dbReference type="GeneID" id="24412365"/>
<dbReference type="VEuPathDB" id="FungiDB:GLRG_07000"/>
<dbReference type="RefSeq" id="XP_008095876.1">
    <property type="nucleotide sequence ID" value="XM_008097685.1"/>
</dbReference>
<gene>
    <name evidence="2" type="ORF">GLRG_07000</name>
</gene>
<evidence type="ECO:0000256" key="1">
    <source>
        <dbReference type="SAM" id="MobiDB-lite"/>
    </source>
</evidence>
<feature type="compositionally biased region" description="Low complexity" evidence="1">
    <location>
        <begin position="71"/>
        <end position="85"/>
    </location>
</feature>
<feature type="compositionally biased region" description="Basic and acidic residues" evidence="1">
    <location>
        <begin position="34"/>
        <end position="58"/>
    </location>
</feature>
<sequence>MSHEYDAKITARVLIAKINADVLTTKSTAGWRLGAERPGKGRGRSSQERRQDEVRGGEEEAEEEEQDKVSMMPTRQMQMQTQTQRGNQEACERRHR</sequence>
<name>E3QLW8_COLGM</name>
<feature type="region of interest" description="Disordered" evidence="1">
    <location>
        <begin position="26"/>
        <end position="96"/>
    </location>
</feature>
<organism evidence="3">
    <name type="scientific">Colletotrichum graminicola (strain M1.001 / M2 / FGSC 10212)</name>
    <name type="common">Maize anthracnose fungus</name>
    <name type="synonym">Glomerella graminicola</name>
    <dbReference type="NCBI Taxonomy" id="645133"/>
    <lineage>
        <taxon>Eukaryota</taxon>
        <taxon>Fungi</taxon>
        <taxon>Dikarya</taxon>
        <taxon>Ascomycota</taxon>
        <taxon>Pezizomycotina</taxon>
        <taxon>Sordariomycetes</taxon>
        <taxon>Hypocreomycetidae</taxon>
        <taxon>Glomerellales</taxon>
        <taxon>Glomerellaceae</taxon>
        <taxon>Colletotrichum</taxon>
        <taxon>Colletotrichum graminicola species complex</taxon>
    </lineage>
</organism>
<keyword evidence="3" id="KW-1185">Reference proteome</keyword>
<reference evidence="3" key="1">
    <citation type="journal article" date="2012" name="Nat. Genet.">
        <title>Lifestyle transitions in plant pathogenic Colletotrichum fungi deciphered by genome and transcriptome analyses.</title>
        <authorList>
            <person name="O'Connell R.J."/>
            <person name="Thon M.R."/>
            <person name="Hacquard S."/>
            <person name="Amyotte S.G."/>
            <person name="Kleemann J."/>
            <person name="Torres M.F."/>
            <person name="Damm U."/>
            <person name="Buiate E.A."/>
            <person name="Epstein L."/>
            <person name="Alkan N."/>
            <person name="Altmueller J."/>
            <person name="Alvarado-Balderrama L."/>
            <person name="Bauser C.A."/>
            <person name="Becker C."/>
            <person name="Birren B.W."/>
            <person name="Chen Z."/>
            <person name="Choi J."/>
            <person name="Crouch J.A."/>
            <person name="Duvick J.P."/>
            <person name="Farman M.A."/>
            <person name="Gan P."/>
            <person name="Heiman D."/>
            <person name="Henrissat B."/>
            <person name="Howard R.J."/>
            <person name="Kabbage M."/>
            <person name="Koch C."/>
            <person name="Kracher B."/>
            <person name="Kubo Y."/>
            <person name="Law A.D."/>
            <person name="Lebrun M.-H."/>
            <person name="Lee Y.-H."/>
            <person name="Miyara I."/>
            <person name="Moore N."/>
            <person name="Neumann U."/>
            <person name="Nordstroem K."/>
            <person name="Panaccione D.G."/>
            <person name="Panstruga R."/>
            <person name="Place M."/>
            <person name="Proctor R.H."/>
            <person name="Prusky D."/>
            <person name="Rech G."/>
            <person name="Reinhardt R."/>
            <person name="Rollins J.A."/>
            <person name="Rounsley S."/>
            <person name="Schardl C.L."/>
            <person name="Schwartz D.C."/>
            <person name="Shenoy N."/>
            <person name="Shirasu K."/>
            <person name="Sikhakolli U.R."/>
            <person name="Stueber K."/>
            <person name="Sukno S.A."/>
            <person name="Sweigard J.A."/>
            <person name="Takano Y."/>
            <person name="Takahara H."/>
            <person name="Trail F."/>
            <person name="van der Does H.C."/>
            <person name="Voll L.M."/>
            <person name="Will I."/>
            <person name="Young S."/>
            <person name="Zeng Q."/>
            <person name="Zhang J."/>
            <person name="Zhou S."/>
            <person name="Dickman M.B."/>
            <person name="Schulze-Lefert P."/>
            <person name="Ver Loren van Themaat E."/>
            <person name="Ma L.-J."/>
            <person name="Vaillancourt L.J."/>
        </authorList>
    </citation>
    <scope>NUCLEOTIDE SEQUENCE [LARGE SCALE GENOMIC DNA]</scope>
    <source>
        <strain evidence="3">M1.001 / M2 / FGSC 10212</strain>
    </source>
</reference>
<dbReference type="EMBL" id="GG697358">
    <property type="protein sequence ID" value="EFQ31856.1"/>
    <property type="molecule type" value="Genomic_DNA"/>
</dbReference>
<dbReference type="Proteomes" id="UP000008782">
    <property type="component" value="Unassembled WGS sequence"/>
</dbReference>
<evidence type="ECO:0000313" key="2">
    <source>
        <dbReference type="EMBL" id="EFQ31856.1"/>
    </source>
</evidence>
<dbReference type="HOGENOM" id="CLU_2359599_0_0_1"/>